<name>A0A2G5SW64_9PELO</name>
<proteinExistence type="predicted"/>
<evidence type="ECO:0000313" key="1">
    <source>
        <dbReference type="EMBL" id="PIC19297.1"/>
    </source>
</evidence>
<dbReference type="EMBL" id="PDUG01000006">
    <property type="protein sequence ID" value="PIC19297.1"/>
    <property type="molecule type" value="Genomic_DNA"/>
</dbReference>
<accession>A0A2G5SW64</accession>
<gene>
    <name evidence="1" type="primary">Cnig_chr_X.g24896</name>
    <name evidence="1" type="ORF">B9Z55_024896</name>
</gene>
<dbReference type="AlphaFoldDB" id="A0A2G5SW64"/>
<dbReference type="Proteomes" id="UP000230233">
    <property type="component" value="Chromosome X"/>
</dbReference>
<sequence>MIFFRDIPIQQWEHRDRHLLFTTIFHVLEKITNFKFRTPWLMREAVPSVWNIFGIFIHRDESEENSFQICKFSVDILAPIFVVRGRAFSKCINVLNSHLRKLSPDGIVRIVKNSHFDKYLAEHLETELTLVSNHDLGIIASMFVDTALLSLDEFLVSHYKIRVLHYLLRAASQRSDAEFQCHVLKSVSIIVSLTWTLVAIRKFWNSSCIGIQYVLSLLDSTHENILENAVRLLLTVKTAWEGSKIRDSHLLNRIQDERWSRLFENIPDQAKTIAQVVQQSQQYEGRRRHGNYRILQRMHTRCERREARELVSWFLIDPSLRRFEMEGYLNYSRL</sequence>
<reference evidence="2" key="1">
    <citation type="submission" date="2017-10" db="EMBL/GenBank/DDBJ databases">
        <title>Rapid genome shrinkage in a self-fertile nematode reveals novel sperm competition proteins.</title>
        <authorList>
            <person name="Yin D."/>
            <person name="Schwarz E.M."/>
            <person name="Thomas C.G."/>
            <person name="Felde R.L."/>
            <person name="Korf I.F."/>
            <person name="Cutter A.D."/>
            <person name="Schartner C.M."/>
            <person name="Ralston E.J."/>
            <person name="Meyer B.J."/>
            <person name="Haag E.S."/>
        </authorList>
    </citation>
    <scope>NUCLEOTIDE SEQUENCE [LARGE SCALE GENOMIC DNA]</scope>
    <source>
        <strain evidence="2">JU1422</strain>
    </source>
</reference>
<protein>
    <submittedName>
        <fullName evidence="1">Uncharacterized protein</fullName>
    </submittedName>
</protein>
<comment type="caution">
    <text evidence="1">The sequence shown here is derived from an EMBL/GenBank/DDBJ whole genome shotgun (WGS) entry which is preliminary data.</text>
</comment>
<evidence type="ECO:0000313" key="2">
    <source>
        <dbReference type="Proteomes" id="UP000230233"/>
    </source>
</evidence>
<organism evidence="1 2">
    <name type="scientific">Caenorhabditis nigoni</name>
    <dbReference type="NCBI Taxonomy" id="1611254"/>
    <lineage>
        <taxon>Eukaryota</taxon>
        <taxon>Metazoa</taxon>
        <taxon>Ecdysozoa</taxon>
        <taxon>Nematoda</taxon>
        <taxon>Chromadorea</taxon>
        <taxon>Rhabditida</taxon>
        <taxon>Rhabditina</taxon>
        <taxon>Rhabditomorpha</taxon>
        <taxon>Rhabditoidea</taxon>
        <taxon>Rhabditidae</taxon>
        <taxon>Peloderinae</taxon>
        <taxon>Caenorhabditis</taxon>
    </lineage>
</organism>
<keyword evidence="2" id="KW-1185">Reference proteome</keyword>